<dbReference type="Gene3D" id="1.25.40.390">
    <property type="match status" value="1"/>
</dbReference>
<dbReference type="SUPFAM" id="SSF48452">
    <property type="entry name" value="TPR-like"/>
    <property type="match status" value="1"/>
</dbReference>
<evidence type="ECO:0000256" key="1">
    <source>
        <dbReference type="ARBA" id="ARBA00004442"/>
    </source>
</evidence>
<accession>A0A212K240</accession>
<dbReference type="InterPro" id="IPR033985">
    <property type="entry name" value="SusD-like_N"/>
</dbReference>
<dbReference type="EMBL" id="FLUM01000003">
    <property type="protein sequence ID" value="SBW05575.1"/>
    <property type="molecule type" value="Genomic_DNA"/>
</dbReference>
<gene>
    <name evidence="9" type="ORF">KL86DYS1_31148</name>
</gene>
<evidence type="ECO:0000313" key="9">
    <source>
        <dbReference type="EMBL" id="SBW05575.1"/>
    </source>
</evidence>
<evidence type="ECO:0000256" key="5">
    <source>
        <dbReference type="ARBA" id="ARBA00023237"/>
    </source>
</evidence>
<dbReference type="InterPro" id="IPR011990">
    <property type="entry name" value="TPR-like_helical_dom_sf"/>
</dbReference>
<keyword evidence="4" id="KW-0472">Membrane</keyword>
<evidence type="ECO:0000259" key="7">
    <source>
        <dbReference type="Pfam" id="PF07980"/>
    </source>
</evidence>
<proteinExistence type="inferred from homology"/>
<dbReference type="AlphaFoldDB" id="A0A212K240"/>
<evidence type="ECO:0000256" key="6">
    <source>
        <dbReference type="SAM" id="SignalP"/>
    </source>
</evidence>
<name>A0A212K240_9BACT</name>
<dbReference type="GO" id="GO:0009279">
    <property type="term" value="C:cell outer membrane"/>
    <property type="evidence" value="ECO:0007669"/>
    <property type="project" value="UniProtKB-SubCell"/>
</dbReference>
<protein>
    <recommendedName>
        <fullName evidence="10">RagB/SusD family nutrient uptake outer membrane protein</fullName>
    </recommendedName>
</protein>
<dbReference type="PROSITE" id="PS51257">
    <property type="entry name" value="PROKAR_LIPOPROTEIN"/>
    <property type="match status" value="1"/>
</dbReference>
<evidence type="ECO:0008006" key="10">
    <source>
        <dbReference type="Google" id="ProtNLM"/>
    </source>
</evidence>
<dbReference type="Pfam" id="PF07980">
    <property type="entry name" value="SusD_RagB"/>
    <property type="match status" value="1"/>
</dbReference>
<feature type="signal peptide" evidence="6">
    <location>
        <begin position="1"/>
        <end position="24"/>
    </location>
</feature>
<dbReference type="InterPro" id="IPR012944">
    <property type="entry name" value="SusD_RagB_dom"/>
</dbReference>
<evidence type="ECO:0000256" key="2">
    <source>
        <dbReference type="ARBA" id="ARBA00006275"/>
    </source>
</evidence>
<comment type="similarity">
    <text evidence="2">Belongs to the SusD family.</text>
</comment>
<organism evidence="9">
    <name type="scientific">uncultured Dysgonomonas sp</name>
    <dbReference type="NCBI Taxonomy" id="206096"/>
    <lineage>
        <taxon>Bacteria</taxon>
        <taxon>Pseudomonadati</taxon>
        <taxon>Bacteroidota</taxon>
        <taxon>Bacteroidia</taxon>
        <taxon>Bacteroidales</taxon>
        <taxon>Dysgonomonadaceae</taxon>
        <taxon>Dysgonomonas</taxon>
        <taxon>environmental samples</taxon>
    </lineage>
</organism>
<keyword evidence="3 6" id="KW-0732">Signal</keyword>
<sequence>MKKTIYSFFYLSLILLLTGGMSSCSDFLDKEPDDQLTLDMIFKDKTRTEDWLAGVYSNIPDTYWTYARGMDPLGDDLAPSTGWLQFGWNIIGKQQGNWNPTSDWVPNYFNQLPKRIRAAYIFIDNVRANEAQLVTEQEVQYMKAEARFLIAYYYYLLLNYYGSIPLQLGLVDVNAPASELMIPQKPFDEVVDWIDQELVAVSKILPPYYNESKKYGRVTSIACLAVRARMLLFAASPLVNGNSDYANYTNSEGTPIFNSTPDASKWAKAVKANMDLIELAEKNGHALYYEYLNNGEIDPFLSYQNMLFRKFNEGNKEILFARNPAETWEYDRHAQPRGTGGNGGMGITQSLVDAFFMKNGLPAITGYNANGTPIINTASGYTETGFSTAEEKRNTKWIEVKGNRDSDTNPVTLADTYNMYCNREPRFYISVLYNECWFRRENRTTRFYSGAWDGGPTHDAPQNGYLVRKKVHPDHDPRNNVNPYRPGILFRLGEFYLNYAEALNESEPSKTTEILFYLNKIRERAGIPMYGSGEGQIAVPNGQDAMREAIRRERRVELNCENGTRWDDIRRWKLGEKLLNGDFWGMNFSGTDKSDDKNNDKAFFVRKVYQKRVFTKKNYWVPIPQDQIDKNPNLRQLPFWDTSE</sequence>
<feature type="domain" description="SusD-like N-terminal" evidence="8">
    <location>
        <begin position="26"/>
        <end position="232"/>
    </location>
</feature>
<dbReference type="RefSeq" id="WP_296943561.1">
    <property type="nucleotide sequence ID" value="NZ_LT599032.1"/>
</dbReference>
<feature type="chain" id="PRO_5012623175" description="RagB/SusD family nutrient uptake outer membrane protein" evidence="6">
    <location>
        <begin position="25"/>
        <end position="644"/>
    </location>
</feature>
<evidence type="ECO:0000256" key="4">
    <source>
        <dbReference type="ARBA" id="ARBA00023136"/>
    </source>
</evidence>
<evidence type="ECO:0000259" key="8">
    <source>
        <dbReference type="Pfam" id="PF14322"/>
    </source>
</evidence>
<keyword evidence="5" id="KW-0998">Cell outer membrane</keyword>
<dbReference type="Pfam" id="PF14322">
    <property type="entry name" value="SusD-like_3"/>
    <property type="match status" value="1"/>
</dbReference>
<reference evidence="9" key="1">
    <citation type="submission" date="2016-04" db="EMBL/GenBank/DDBJ databases">
        <authorList>
            <person name="Evans L.H."/>
            <person name="Alamgir A."/>
            <person name="Owens N."/>
            <person name="Weber N.D."/>
            <person name="Virtaneva K."/>
            <person name="Barbian K."/>
            <person name="Babar A."/>
            <person name="Rosenke K."/>
        </authorList>
    </citation>
    <scope>NUCLEOTIDE SEQUENCE</scope>
    <source>
        <strain evidence="9">86-1</strain>
    </source>
</reference>
<comment type="subcellular location">
    <subcellularLocation>
        <location evidence="1">Cell outer membrane</location>
    </subcellularLocation>
</comment>
<feature type="domain" description="RagB/SusD" evidence="7">
    <location>
        <begin position="329"/>
        <end position="640"/>
    </location>
</feature>
<evidence type="ECO:0000256" key="3">
    <source>
        <dbReference type="ARBA" id="ARBA00022729"/>
    </source>
</evidence>